<organism evidence="1 2">
    <name type="scientific">Yersinia similis</name>
    <dbReference type="NCBI Taxonomy" id="367190"/>
    <lineage>
        <taxon>Bacteria</taxon>
        <taxon>Pseudomonadati</taxon>
        <taxon>Pseudomonadota</taxon>
        <taxon>Gammaproteobacteria</taxon>
        <taxon>Enterobacterales</taxon>
        <taxon>Yersiniaceae</taxon>
        <taxon>Yersinia</taxon>
    </lineage>
</organism>
<sequence>MILVARRYWPVLLLTELGVLDWLHNEQLQVNTVVLLSPTLSLLLAWLTQHFWRHYTLYWRRQLLLFCCPQF</sequence>
<protein>
    <submittedName>
        <fullName evidence="1">Uncharacterized protein</fullName>
    </submittedName>
</protein>
<accession>A0ABN4CVB3</accession>
<proteinExistence type="predicted"/>
<reference evidence="1 2" key="1">
    <citation type="journal article" date="2014" name="Genome Announc.">
        <title>Genome Sequence of Yersinia similis Y228T, a Member of the Yersinia pseudotuberculosis Complex.</title>
        <authorList>
            <person name="Sprague L.D."/>
            <person name="Neubauer H."/>
        </authorList>
    </citation>
    <scope>NUCLEOTIDE SEQUENCE [LARGE SCALE GENOMIC DNA]</scope>
    <source>
        <strain evidence="1 2">228</strain>
    </source>
</reference>
<gene>
    <name evidence="1" type="ORF">BF17_17300</name>
</gene>
<dbReference type="Proteomes" id="UP000019439">
    <property type="component" value="Chromosome"/>
</dbReference>
<name>A0ABN4CVB3_9GAMM</name>
<keyword evidence="2" id="KW-1185">Reference proteome</keyword>
<evidence type="ECO:0000313" key="1">
    <source>
        <dbReference type="EMBL" id="AHK22001.1"/>
    </source>
</evidence>
<dbReference type="EMBL" id="CP007230">
    <property type="protein sequence ID" value="AHK22001.1"/>
    <property type="molecule type" value="Genomic_DNA"/>
</dbReference>
<evidence type="ECO:0000313" key="2">
    <source>
        <dbReference type="Proteomes" id="UP000019439"/>
    </source>
</evidence>